<keyword evidence="4" id="KW-1185">Reference proteome</keyword>
<dbReference type="AlphaFoldDB" id="A0A2Z6MNZ3"/>
<proteinExistence type="predicted"/>
<evidence type="ECO:0000313" key="3">
    <source>
        <dbReference type="EMBL" id="GAU31433.1"/>
    </source>
</evidence>
<protein>
    <recommendedName>
        <fullName evidence="2">starch synthase</fullName>
        <ecNumber evidence="2">2.4.1.21</ecNumber>
    </recommendedName>
</protein>
<name>A0A2Z6MNZ3_TRISU</name>
<evidence type="ECO:0000313" key="4">
    <source>
        <dbReference type="Proteomes" id="UP000242715"/>
    </source>
</evidence>
<dbReference type="Gene3D" id="3.40.50.2000">
    <property type="entry name" value="Glycogen Phosphorylase B"/>
    <property type="match status" value="1"/>
</dbReference>
<feature type="non-terminal residue" evidence="3">
    <location>
        <position position="168"/>
    </location>
</feature>
<organism evidence="3 4">
    <name type="scientific">Trifolium subterraneum</name>
    <name type="common">Subterranean clover</name>
    <dbReference type="NCBI Taxonomy" id="3900"/>
    <lineage>
        <taxon>Eukaryota</taxon>
        <taxon>Viridiplantae</taxon>
        <taxon>Streptophyta</taxon>
        <taxon>Embryophyta</taxon>
        <taxon>Tracheophyta</taxon>
        <taxon>Spermatophyta</taxon>
        <taxon>Magnoliopsida</taxon>
        <taxon>eudicotyledons</taxon>
        <taxon>Gunneridae</taxon>
        <taxon>Pentapetalae</taxon>
        <taxon>rosids</taxon>
        <taxon>fabids</taxon>
        <taxon>Fabales</taxon>
        <taxon>Fabaceae</taxon>
        <taxon>Papilionoideae</taxon>
        <taxon>50 kb inversion clade</taxon>
        <taxon>NPAAA clade</taxon>
        <taxon>Hologalegina</taxon>
        <taxon>IRL clade</taxon>
        <taxon>Trifolieae</taxon>
        <taxon>Trifolium</taxon>
    </lineage>
</organism>
<evidence type="ECO:0000256" key="2">
    <source>
        <dbReference type="ARBA" id="ARBA00012588"/>
    </source>
</evidence>
<comment type="catalytic activity">
    <reaction evidence="1">
        <text>[(1-&gt;4)-alpha-D-glucosyl](n) + ADP-alpha-D-glucose = [(1-&gt;4)-alpha-D-glucosyl](n+1) + ADP + H(+)</text>
        <dbReference type="Rhea" id="RHEA:18189"/>
        <dbReference type="Rhea" id="RHEA-COMP:9584"/>
        <dbReference type="Rhea" id="RHEA-COMP:9587"/>
        <dbReference type="ChEBI" id="CHEBI:15378"/>
        <dbReference type="ChEBI" id="CHEBI:15444"/>
        <dbReference type="ChEBI" id="CHEBI:57498"/>
        <dbReference type="ChEBI" id="CHEBI:456216"/>
        <dbReference type="EC" id="2.4.1.21"/>
    </reaction>
</comment>
<dbReference type="GO" id="GO:0009011">
    <property type="term" value="F:alpha-1,4-glucan glucosyltransferase (ADP-glucose donor) activity"/>
    <property type="evidence" value="ECO:0007669"/>
    <property type="project" value="UniProtKB-EC"/>
</dbReference>
<dbReference type="OrthoDB" id="2018403at2759"/>
<dbReference type="EC" id="2.4.1.21" evidence="2"/>
<dbReference type="EMBL" id="DF973455">
    <property type="protein sequence ID" value="GAU31433.1"/>
    <property type="molecule type" value="Genomic_DNA"/>
</dbReference>
<dbReference type="PANTHER" id="PTHR46083:SF3">
    <property type="entry name" value="UDP-GLYCOSYLTRANSFERASE SUPERFAMILY PROTEIN"/>
    <property type="match status" value="1"/>
</dbReference>
<evidence type="ECO:0000256" key="1">
    <source>
        <dbReference type="ARBA" id="ARBA00001478"/>
    </source>
</evidence>
<gene>
    <name evidence="3" type="ORF">TSUD_222040</name>
</gene>
<accession>A0A2Z6MNZ3</accession>
<dbReference type="PANTHER" id="PTHR46083">
    <property type="match status" value="1"/>
</dbReference>
<dbReference type="SUPFAM" id="SSF53756">
    <property type="entry name" value="UDP-Glycosyltransferase/glycogen phosphorylase"/>
    <property type="match status" value="1"/>
</dbReference>
<reference evidence="4" key="1">
    <citation type="journal article" date="2017" name="Front. Plant Sci.">
        <title>Climate Clever Clovers: New Paradigm to Reduce the Environmental Footprint of Ruminants by Breeding Low Methanogenic Forages Utilizing Haplotype Variation.</title>
        <authorList>
            <person name="Kaur P."/>
            <person name="Appels R."/>
            <person name="Bayer P.E."/>
            <person name="Keeble-Gagnere G."/>
            <person name="Wang J."/>
            <person name="Hirakawa H."/>
            <person name="Shirasawa K."/>
            <person name="Vercoe P."/>
            <person name="Stefanova K."/>
            <person name="Durmic Z."/>
            <person name="Nichols P."/>
            <person name="Revell C."/>
            <person name="Isobe S.N."/>
            <person name="Edwards D."/>
            <person name="Erskine W."/>
        </authorList>
    </citation>
    <scope>NUCLEOTIDE SEQUENCE [LARGE SCALE GENOMIC DNA]</scope>
    <source>
        <strain evidence="4">cv. Daliak</strain>
    </source>
</reference>
<feature type="non-terminal residue" evidence="3">
    <location>
        <position position="1"/>
    </location>
</feature>
<sequence length="168" mass="18975">DKLTIAPYGFEKTTWDPSTDYFLPENFNAENMNGKAVCKVALMQRLGLSEHSSIILVGCNFPEGADIDEKKIKDIVLNTKQHDVQFIFMVTSERPILNQALESLQKELKFLATGCTRAQASSIDSFGVHRSNPSKWKRRIMEAMAHDLSWDGECYEVHVAAYSAIKNM</sequence>
<dbReference type="Proteomes" id="UP000242715">
    <property type="component" value="Unassembled WGS sequence"/>
</dbReference>